<reference evidence="2 3" key="1">
    <citation type="submission" date="2020-07" db="EMBL/GenBank/DDBJ databases">
        <title>Electron transfer.</title>
        <authorList>
            <person name="Huang L."/>
            <person name="Liu X."/>
            <person name="Zhou S."/>
        </authorList>
    </citation>
    <scope>NUCLEOTIDE SEQUENCE [LARGE SCALE GENOMIC DNA]</scope>
    <source>
        <strain evidence="2 3">Lx1</strain>
    </source>
</reference>
<organism evidence="2 3">
    <name type="scientific">Clostridium intestinale</name>
    <dbReference type="NCBI Taxonomy" id="36845"/>
    <lineage>
        <taxon>Bacteria</taxon>
        <taxon>Bacillati</taxon>
        <taxon>Bacillota</taxon>
        <taxon>Clostridia</taxon>
        <taxon>Eubacteriales</taxon>
        <taxon>Clostridiaceae</taxon>
        <taxon>Clostridium</taxon>
    </lineage>
</organism>
<gene>
    <name evidence="2" type="ORF">HZF06_20655</name>
</gene>
<proteinExistence type="predicted"/>
<keyword evidence="1" id="KW-0812">Transmembrane</keyword>
<dbReference type="AlphaFoldDB" id="A0A7D7A379"/>
<accession>A0A7D7A379</accession>
<dbReference type="RefSeq" id="WP_181601567.1">
    <property type="nucleotide sequence ID" value="NZ_CP059378.1"/>
</dbReference>
<protein>
    <submittedName>
        <fullName evidence="2">Uncharacterized protein</fullName>
    </submittedName>
</protein>
<feature type="transmembrane region" description="Helical" evidence="1">
    <location>
        <begin position="9"/>
        <end position="29"/>
    </location>
</feature>
<name>A0A7D7A379_9CLOT</name>
<evidence type="ECO:0000313" key="2">
    <source>
        <dbReference type="EMBL" id="QLY79420.1"/>
    </source>
</evidence>
<evidence type="ECO:0000313" key="3">
    <source>
        <dbReference type="Proteomes" id="UP000512286"/>
    </source>
</evidence>
<keyword evidence="1" id="KW-1133">Transmembrane helix</keyword>
<sequence length="83" mass="9490">MKVSKYKNPLIYSVVVSVTIFIINIYLIIINETVMVPLNLVLASLFNSNLINRNTEITKREKKIILSITVINILSVFICMAIY</sequence>
<feature type="transmembrane region" description="Helical" evidence="1">
    <location>
        <begin position="64"/>
        <end position="82"/>
    </location>
</feature>
<dbReference type="KEGG" id="cint:HZF06_20655"/>
<keyword evidence="1" id="KW-0472">Membrane</keyword>
<dbReference type="Proteomes" id="UP000512286">
    <property type="component" value="Chromosome"/>
</dbReference>
<dbReference type="EMBL" id="CP059378">
    <property type="protein sequence ID" value="QLY79420.1"/>
    <property type="molecule type" value="Genomic_DNA"/>
</dbReference>
<feature type="transmembrane region" description="Helical" evidence="1">
    <location>
        <begin position="35"/>
        <end position="52"/>
    </location>
</feature>
<evidence type="ECO:0000256" key="1">
    <source>
        <dbReference type="SAM" id="Phobius"/>
    </source>
</evidence>